<dbReference type="Proteomes" id="UP001165289">
    <property type="component" value="Unassembled WGS sequence"/>
</dbReference>
<gene>
    <name evidence="2" type="ORF">LOD99_10073</name>
</gene>
<keyword evidence="3" id="KW-1185">Reference proteome</keyword>
<dbReference type="AlphaFoldDB" id="A0AAV7KK34"/>
<evidence type="ECO:0000313" key="2">
    <source>
        <dbReference type="EMBL" id="KAI6661295.1"/>
    </source>
</evidence>
<evidence type="ECO:0000313" key="3">
    <source>
        <dbReference type="Proteomes" id="UP001165289"/>
    </source>
</evidence>
<accession>A0AAV7KK34</accession>
<proteinExistence type="predicted"/>
<evidence type="ECO:0000256" key="1">
    <source>
        <dbReference type="SAM" id="MobiDB-lite"/>
    </source>
</evidence>
<feature type="region of interest" description="Disordered" evidence="1">
    <location>
        <begin position="115"/>
        <end position="177"/>
    </location>
</feature>
<protein>
    <submittedName>
        <fullName evidence="2">Uncharacterized protein</fullName>
    </submittedName>
</protein>
<sequence length="177" mass="20101">MHFSAKLVFYIKWSRTQSHNHRPLAITQHYEKLQNARPLYDPSSLPQRSISVMTASSIHPPSITNHSVSFTTQACSNNQPVYPPILSQGSQNEHSSSQHNISSLTVSVQEFREEKYLSSPGESPPVFKSTLSRHEERVSVALNSPPQEHPLPPRIKPSVTTDITLESHERNWSKRDR</sequence>
<comment type="caution">
    <text evidence="2">The sequence shown here is derived from an EMBL/GenBank/DDBJ whole genome shotgun (WGS) entry which is preliminary data.</text>
</comment>
<reference evidence="2 3" key="1">
    <citation type="journal article" date="2023" name="BMC Biol.">
        <title>The compact genome of the sponge Oopsacas minuta (Hexactinellida) is lacking key metazoan core genes.</title>
        <authorList>
            <person name="Santini S."/>
            <person name="Schenkelaars Q."/>
            <person name="Jourda C."/>
            <person name="Duchesne M."/>
            <person name="Belahbib H."/>
            <person name="Rocher C."/>
            <person name="Selva M."/>
            <person name="Riesgo A."/>
            <person name="Vervoort M."/>
            <person name="Leys S.P."/>
            <person name="Kodjabachian L."/>
            <person name="Le Bivic A."/>
            <person name="Borchiellini C."/>
            <person name="Claverie J.M."/>
            <person name="Renard E."/>
        </authorList>
    </citation>
    <scope>NUCLEOTIDE SEQUENCE [LARGE SCALE GENOMIC DNA]</scope>
    <source>
        <strain evidence="2">SPO-2</strain>
    </source>
</reference>
<feature type="compositionally biased region" description="Basic and acidic residues" evidence="1">
    <location>
        <begin position="165"/>
        <end position="177"/>
    </location>
</feature>
<name>A0AAV7KK34_9METZ</name>
<dbReference type="EMBL" id="JAKMXF010000016">
    <property type="protein sequence ID" value="KAI6661295.1"/>
    <property type="molecule type" value="Genomic_DNA"/>
</dbReference>
<organism evidence="2 3">
    <name type="scientific">Oopsacas minuta</name>
    <dbReference type="NCBI Taxonomy" id="111878"/>
    <lineage>
        <taxon>Eukaryota</taxon>
        <taxon>Metazoa</taxon>
        <taxon>Porifera</taxon>
        <taxon>Hexactinellida</taxon>
        <taxon>Hexasterophora</taxon>
        <taxon>Lyssacinosida</taxon>
        <taxon>Leucopsacidae</taxon>
        <taxon>Oopsacas</taxon>
    </lineage>
</organism>